<name>A0A4V4L8N4_AURPU</name>
<protein>
    <submittedName>
        <fullName evidence="1">Uncharacterized protein</fullName>
    </submittedName>
</protein>
<evidence type="ECO:0000313" key="2">
    <source>
        <dbReference type="Proteomes" id="UP000304947"/>
    </source>
</evidence>
<gene>
    <name evidence="1" type="ORF">D6C83_08405</name>
</gene>
<dbReference type="Proteomes" id="UP000304947">
    <property type="component" value="Unassembled WGS sequence"/>
</dbReference>
<dbReference type="EMBL" id="QZBU01004226">
    <property type="protein sequence ID" value="TIA13477.1"/>
    <property type="molecule type" value="Genomic_DNA"/>
</dbReference>
<comment type="caution">
    <text evidence="1">The sequence shown here is derived from an EMBL/GenBank/DDBJ whole genome shotgun (WGS) entry which is preliminary data.</text>
</comment>
<sequence length="96" mass="10085">MPAAGPPMCKSSAKISFASTASIGLLSYVHASKSHRRCTSTAKSSQQSSQKSHLSSCMTSTISNGECAGFILSKATRLYSYTLWPVLSSETAMATS</sequence>
<dbReference type="AlphaFoldDB" id="A0A4V4L8N4"/>
<reference evidence="1 2" key="1">
    <citation type="submission" date="2018-10" db="EMBL/GenBank/DDBJ databases">
        <title>Fifty Aureobasidium pullulans genomes reveal a recombining polyextremotolerant generalist.</title>
        <authorList>
            <person name="Gostincar C."/>
            <person name="Turk M."/>
            <person name="Zajc J."/>
            <person name="Gunde-Cimerman N."/>
        </authorList>
    </citation>
    <scope>NUCLEOTIDE SEQUENCE [LARGE SCALE GENOMIC DNA]</scope>
    <source>
        <strain evidence="1 2">EXF-3380</strain>
    </source>
</reference>
<organism evidence="1 2">
    <name type="scientific">Aureobasidium pullulans</name>
    <name type="common">Black yeast</name>
    <name type="synonym">Pullularia pullulans</name>
    <dbReference type="NCBI Taxonomy" id="5580"/>
    <lineage>
        <taxon>Eukaryota</taxon>
        <taxon>Fungi</taxon>
        <taxon>Dikarya</taxon>
        <taxon>Ascomycota</taxon>
        <taxon>Pezizomycotina</taxon>
        <taxon>Dothideomycetes</taxon>
        <taxon>Dothideomycetidae</taxon>
        <taxon>Dothideales</taxon>
        <taxon>Saccotheciaceae</taxon>
        <taxon>Aureobasidium</taxon>
    </lineage>
</organism>
<evidence type="ECO:0000313" key="1">
    <source>
        <dbReference type="EMBL" id="TIA13477.1"/>
    </source>
</evidence>
<proteinExistence type="predicted"/>
<accession>A0A4V4L8N4</accession>